<dbReference type="Proteomes" id="UP000238479">
    <property type="component" value="Chromosome 5"/>
</dbReference>
<dbReference type="InterPro" id="IPR020533">
    <property type="entry name" value="Developmental_reg_ULTRAPETALA"/>
</dbReference>
<dbReference type="Pfam" id="PF23292">
    <property type="entry name" value="SAND_ULT1"/>
    <property type="match status" value="1"/>
</dbReference>
<protein>
    <submittedName>
        <fullName evidence="3">Putative developmental regulator, ULTRAPETALA</fullName>
    </submittedName>
</protein>
<dbReference type="GO" id="GO:0005634">
    <property type="term" value="C:nucleus"/>
    <property type="evidence" value="ECO:0007669"/>
    <property type="project" value="TreeGrafter"/>
</dbReference>
<feature type="domain" description="ULTRAPETALA1/2 zinc finger" evidence="2">
    <location>
        <begin position="170"/>
        <end position="222"/>
    </location>
</feature>
<accession>A0A2P6QB46</accession>
<dbReference type="GO" id="GO:0005829">
    <property type="term" value="C:cytosol"/>
    <property type="evidence" value="ECO:0007669"/>
    <property type="project" value="TreeGrafter"/>
</dbReference>
<dbReference type="EMBL" id="PDCK01000043">
    <property type="protein sequence ID" value="PRQ31407.1"/>
    <property type="molecule type" value="Genomic_DNA"/>
</dbReference>
<reference evidence="3 4" key="1">
    <citation type="journal article" date="2018" name="Nat. Genet.">
        <title>The Rosa genome provides new insights in the design of modern roses.</title>
        <authorList>
            <person name="Bendahmane M."/>
        </authorList>
    </citation>
    <scope>NUCLEOTIDE SEQUENCE [LARGE SCALE GENOMIC DNA]</scope>
    <source>
        <strain evidence="4">cv. Old Blush</strain>
    </source>
</reference>
<evidence type="ECO:0000259" key="1">
    <source>
        <dbReference type="Pfam" id="PF23292"/>
    </source>
</evidence>
<organism evidence="3 4">
    <name type="scientific">Rosa chinensis</name>
    <name type="common">China rose</name>
    <dbReference type="NCBI Taxonomy" id="74649"/>
    <lineage>
        <taxon>Eukaryota</taxon>
        <taxon>Viridiplantae</taxon>
        <taxon>Streptophyta</taxon>
        <taxon>Embryophyta</taxon>
        <taxon>Tracheophyta</taxon>
        <taxon>Spermatophyta</taxon>
        <taxon>Magnoliopsida</taxon>
        <taxon>eudicotyledons</taxon>
        <taxon>Gunneridae</taxon>
        <taxon>Pentapetalae</taxon>
        <taxon>rosids</taxon>
        <taxon>fabids</taxon>
        <taxon>Rosales</taxon>
        <taxon>Rosaceae</taxon>
        <taxon>Rosoideae</taxon>
        <taxon>Rosoideae incertae sedis</taxon>
        <taxon>Rosa</taxon>
    </lineage>
</organism>
<evidence type="ECO:0000313" key="3">
    <source>
        <dbReference type="EMBL" id="PRQ31407.1"/>
    </source>
</evidence>
<dbReference type="PANTHER" id="PTHR34053">
    <property type="entry name" value="PROTEIN ULTRAPETALA 1"/>
    <property type="match status" value="1"/>
</dbReference>
<dbReference type="Pfam" id="PF23293">
    <property type="entry name" value="zf_ULT1"/>
    <property type="match status" value="1"/>
</dbReference>
<dbReference type="STRING" id="74649.A0A2P6QB46"/>
<dbReference type="PANTHER" id="PTHR34053:SF2">
    <property type="entry name" value="SAND DOMAIN-CONTAINING PROTEIN"/>
    <property type="match status" value="1"/>
</dbReference>
<dbReference type="AlphaFoldDB" id="A0A2P6QB46"/>
<evidence type="ECO:0000259" key="2">
    <source>
        <dbReference type="Pfam" id="PF23293"/>
    </source>
</evidence>
<feature type="domain" description="ULTRAPETALA1/2 SAND" evidence="1">
    <location>
        <begin position="88"/>
        <end position="136"/>
    </location>
</feature>
<dbReference type="OMA" id="RRTNCED"/>
<dbReference type="InterPro" id="IPR057011">
    <property type="entry name" value="ULT1/2_SAND"/>
</dbReference>
<gene>
    <name evidence="3" type="ORF">RchiOBHm_Chr5g0035151</name>
</gene>
<comment type="caution">
    <text evidence="3">The sequence shown here is derived from an EMBL/GenBank/DDBJ whole genome shotgun (WGS) entry which is preliminary data.</text>
</comment>
<keyword evidence="4" id="KW-1185">Reference proteome</keyword>
<name>A0A2P6QB46_ROSCH</name>
<sequence length="226" mass="26235">MFTNGVFAYRRFELGTSFNIVFGPKRSSAVRRNIAAQNNEVQIQRLAQNLFGEEELTLVRTIDGFNQGEDAIEVLCGCTCTDKKYEITESTDPRRMTPKEFKSHARSGVRRWKSNIWVRKEGKKVSLQKSGLWRYYKYAANDSNWDRRRSDFVHRDEFLGCSKCQKERRTNCEDEEERVGRKCYGRCPHAPTCKGFTSCVCSGCSMCRFKDCDCQTCVDYIQNVEP</sequence>
<proteinExistence type="predicted"/>
<evidence type="ECO:0000313" key="4">
    <source>
        <dbReference type="Proteomes" id="UP000238479"/>
    </source>
</evidence>
<dbReference type="Gramene" id="PRQ31407">
    <property type="protein sequence ID" value="PRQ31407"/>
    <property type="gene ID" value="RchiOBHm_Chr5g0035151"/>
</dbReference>
<dbReference type="InterPro" id="IPR057012">
    <property type="entry name" value="ULT1/2_Znf"/>
</dbReference>